<keyword evidence="3" id="KW-1185">Reference proteome</keyword>
<proteinExistence type="predicted"/>
<dbReference type="AlphaFoldDB" id="A0AAN8NAP4"/>
<comment type="caution">
    <text evidence="2">The sequence shown here is derived from an EMBL/GenBank/DDBJ whole genome shotgun (WGS) entry which is preliminary data.</text>
</comment>
<sequence>MHLYPLSPLFSILILILPPKVSCWYLLTLRQDRKWAANNKPVSTSWLRDIPSLTECVPNQNNRNKPSTIDAIALYNRPGNTIAPAVAIYSNSFCGVKNANTRESVKVGTHVPDILLLPDQNKLEGIHLFDIKDIGIQIAAKFYRAIDPVEEAASFGGLLYESESKPGVYWWDGVGTWKRYRHLGEERRVRYVDGSIADYLFSSSALYNYVRLLLEFFVSPERMGGEEEALKGYRRIAEREAVGGAAAAVDRGVLGIGGSAVASAPFHPIQTAVPSSSELEDKIVSEVKPQTDVNGEAGHEVEAGDTQVQQQPRMGLGYLPLVLPTIELPFSYLPWGYEQFQSGLTSSISLEVLKGIQEILGIKSLANPNPFEGLERTAAPPPIQLIDEIQDNTSQEVASGVISGEKQDIVPGSGLGLISGTKKRKGGEVIVIDDDDDDEEDIPALKKKMKAD</sequence>
<feature type="chain" id="PRO_5042863247" evidence="1">
    <location>
        <begin position="24"/>
        <end position="452"/>
    </location>
</feature>
<name>A0AAN8NAP4_9PEZI</name>
<accession>A0AAN8NAP4</accession>
<gene>
    <name evidence="2" type="ORF">TWF506_007540</name>
</gene>
<organism evidence="2 3">
    <name type="scientific">Arthrobotrys conoides</name>
    <dbReference type="NCBI Taxonomy" id="74498"/>
    <lineage>
        <taxon>Eukaryota</taxon>
        <taxon>Fungi</taxon>
        <taxon>Dikarya</taxon>
        <taxon>Ascomycota</taxon>
        <taxon>Pezizomycotina</taxon>
        <taxon>Orbiliomycetes</taxon>
        <taxon>Orbiliales</taxon>
        <taxon>Orbiliaceae</taxon>
        <taxon>Arthrobotrys</taxon>
    </lineage>
</organism>
<dbReference type="EMBL" id="JAVHJM010000004">
    <property type="protein sequence ID" value="KAK6515195.1"/>
    <property type="molecule type" value="Genomic_DNA"/>
</dbReference>
<keyword evidence="1" id="KW-0732">Signal</keyword>
<reference evidence="2 3" key="1">
    <citation type="submission" date="2019-10" db="EMBL/GenBank/DDBJ databases">
        <authorList>
            <person name="Palmer J.M."/>
        </authorList>
    </citation>
    <scope>NUCLEOTIDE SEQUENCE [LARGE SCALE GENOMIC DNA]</scope>
    <source>
        <strain evidence="2 3">TWF506</strain>
    </source>
</reference>
<evidence type="ECO:0000313" key="3">
    <source>
        <dbReference type="Proteomes" id="UP001307849"/>
    </source>
</evidence>
<protein>
    <submittedName>
        <fullName evidence="2">Uncharacterized protein</fullName>
    </submittedName>
</protein>
<dbReference type="Proteomes" id="UP001307849">
    <property type="component" value="Unassembled WGS sequence"/>
</dbReference>
<evidence type="ECO:0000256" key="1">
    <source>
        <dbReference type="SAM" id="SignalP"/>
    </source>
</evidence>
<evidence type="ECO:0000313" key="2">
    <source>
        <dbReference type="EMBL" id="KAK6515195.1"/>
    </source>
</evidence>
<feature type="signal peptide" evidence="1">
    <location>
        <begin position="1"/>
        <end position="23"/>
    </location>
</feature>